<name>A0A1H5U234_9FIRM</name>
<keyword evidence="1" id="KW-0969">Cilium</keyword>
<reference evidence="1 2" key="1">
    <citation type="submission" date="2016-10" db="EMBL/GenBank/DDBJ databases">
        <authorList>
            <person name="de Groot N.N."/>
        </authorList>
    </citation>
    <scope>NUCLEOTIDE SEQUENCE [LARGE SCALE GENOMIC DNA]</scope>
    <source>
        <strain evidence="1 2">D15d</strain>
    </source>
</reference>
<protein>
    <submittedName>
        <fullName evidence="1">Putative Flagellin, Flp1-like, domain</fullName>
    </submittedName>
</protein>
<evidence type="ECO:0000313" key="2">
    <source>
        <dbReference type="Proteomes" id="UP000236726"/>
    </source>
</evidence>
<dbReference type="AlphaFoldDB" id="A0A1H5U234"/>
<sequence length="33" mass="3940">MKRFKNFLKEEDGMGVIEVVLIIVEKYFISYSL</sequence>
<proteinExistence type="predicted"/>
<organism evidence="1 2">
    <name type="scientific">Lachnospira multipara</name>
    <dbReference type="NCBI Taxonomy" id="28051"/>
    <lineage>
        <taxon>Bacteria</taxon>
        <taxon>Bacillati</taxon>
        <taxon>Bacillota</taxon>
        <taxon>Clostridia</taxon>
        <taxon>Lachnospirales</taxon>
        <taxon>Lachnospiraceae</taxon>
        <taxon>Lachnospira</taxon>
    </lineage>
</organism>
<dbReference type="EMBL" id="FNUL01000006">
    <property type="protein sequence ID" value="SEF69079.1"/>
    <property type="molecule type" value="Genomic_DNA"/>
</dbReference>
<gene>
    <name evidence="1" type="ORF">SAMN05216537_10630</name>
</gene>
<accession>A0A1H5U234</accession>
<dbReference type="STRING" id="1410661.GCA_000702205_01256"/>
<evidence type="ECO:0000313" key="1">
    <source>
        <dbReference type="EMBL" id="SEF69079.1"/>
    </source>
</evidence>
<keyword evidence="1" id="KW-0282">Flagellum</keyword>
<keyword evidence="2" id="KW-1185">Reference proteome</keyword>
<keyword evidence="1" id="KW-0966">Cell projection</keyword>
<dbReference type="Proteomes" id="UP000236726">
    <property type="component" value="Unassembled WGS sequence"/>
</dbReference>